<protein>
    <submittedName>
        <fullName evidence="1">Uncharacterized protein</fullName>
    </submittedName>
</protein>
<dbReference type="Proteomes" id="UP000217895">
    <property type="component" value="Plasmid Plasmid2 dna"/>
</dbReference>
<geneLocation type="plasmid" evidence="1">
    <name>plasmid2</name>
</geneLocation>
<dbReference type="AlphaFoldDB" id="A0A1Z4JS24"/>
<keyword evidence="2" id="KW-1185">Reference proteome</keyword>
<evidence type="ECO:0000313" key="2">
    <source>
        <dbReference type="Proteomes" id="UP000217895"/>
    </source>
</evidence>
<dbReference type="EMBL" id="AP018205">
    <property type="protein sequence ID" value="BAY59571.1"/>
    <property type="molecule type" value="Genomic_DNA"/>
</dbReference>
<reference evidence="1 2" key="1">
    <citation type="submission" date="2017-06" db="EMBL/GenBank/DDBJ databases">
        <title>Genome sequencing of cyanobaciteial culture collection at National Institute for Environmental Studies (NIES).</title>
        <authorList>
            <person name="Hirose Y."/>
            <person name="Shimura Y."/>
            <person name="Fujisawa T."/>
            <person name="Nakamura Y."/>
            <person name="Kawachi M."/>
        </authorList>
    </citation>
    <scope>NUCLEOTIDE SEQUENCE [LARGE SCALE GENOMIC DNA]</scope>
    <source>
        <strain evidence="1 2">NIES-2135</strain>
        <plasmid evidence="2">Plasmid Plasmid2 dna</plasmid>
    </source>
</reference>
<organism evidence="1 2">
    <name type="scientific">Leptolyngbya boryana NIES-2135</name>
    <dbReference type="NCBI Taxonomy" id="1973484"/>
    <lineage>
        <taxon>Bacteria</taxon>
        <taxon>Bacillati</taxon>
        <taxon>Cyanobacteriota</taxon>
        <taxon>Cyanophyceae</taxon>
        <taxon>Leptolyngbyales</taxon>
        <taxon>Leptolyngbyaceae</taxon>
        <taxon>Leptolyngbya group</taxon>
        <taxon>Leptolyngbya</taxon>
    </lineage>
</organism>
<accession>A0A1Z4JS24</accession>
<keyword evidence="1" id="KW-0614">Plasmid</keyword>
<sequence>MLGVEIDLEVALGIGETNGIEASEGVAWTT</sequence>
<evidence type="ECO:0000313" key="1">
    <source>
        <dbReference type="EMBL" id="BAY59571.1"/>
    </source>
</evidence>
<gene>
    <name evidence="1" type="ORF">NIES2135_64480</name>
</gene>
<name>A0A1Z4JS24_LEPBY</name>
<proteinExistence type="predicted"/>